<dbReference type="Proteomes" id="UP001595733">
    <property type="component" value="Unassembled WGS sequence"/>
</dbReference>
<dbReference type="SUPFAM" id="SSF53474">
    <property type="entry name" value="alpha/beta-Hydrolases"/>
    <property type="match status" value="1"/>
</dbReference>
<dbReference type="InterPro" id="IPR029058">
    <property type="entry name" value="AB_hydrolase_fold"/>
</dbReference>
<comment type="pathway">
    <text evidence="3">Quinol/quinone metabolism; 1,4-dihydroxy-2-naphthoate biosynthesis; 1,4-dihydroxy-2-naphthoate from chorismate: step 3/7.</text>
</comment>
<evidence type="ECO:0000259" key="4">
    <source>
        <dbReference type="Pfam" id="PF12697"/>
    </source>
</evidence>
<proteinExistence type="inferred from homology"/>
<dbReference type="PANTHER" id="PTHR42916">
    <property type="entry name" value="2-SUCCINYL-5-ENOLPYRUVYL-6-HYDROXY-3-CYCLOHEXENE-1-CARBOXYLATE SYNTHASE"/>
    <property type="match status" value="1"/>
</dbReference>
<organism evidence="5 6">
    <name type="scientific">Chryseomicrobium palamuruense</name>
    <dbReference type="NCBI Taxonomy" id="682973"/>
    <lineage>
        <taxon>Bacteria</taxon>
        <taxon>Bacillati</taxon>
        <taxon>Bacillota</taxon>
        <taxon>Bacilli</taxon>
        <taxon>Bacillales</taxon>
        <taxon>Caryophanaceae</taxon>
        <taxon>Chryseomicrobium</taxon>
    </lineage>
</organism>
<evidence type="ECO:0000256" key="1">
    <source>
        <dbReference type="ARBA" id="ARBA00022428"/>
    </source>
</evidence>
<name>A0ABV8UZ81_9BACL</name>
<evidence type="ECO:0000313" key="5">
    <source>
        <dbReference type="EMBL" id="MFC4355849.1"/>
    </source>
</evidence>
<keyword evidence="1 3" id="KW-0474">Menaquinone biosynthesis</keyword>
<comment type="caution">
    <text evidence="5">The sequence shown here is derived from an EMBL/GenBank/DDBJ whole genome shotgun (WGS) entry which is preliminary data.</text>
</comment>
<dbReference type="Pfam" id="PF12697">
    <property type="entry name" value="Abhydrolase_6"/>
    <property type="match status" value="1"/>
</dbReference>
<keyword evidence="2 3" id="KW-0456">Lyase</keyword>
<dbReference type="PANTHER" id="PTHR42916:SF1">
    <property type="entry name" value="PROTEIN PHYLLO, CHLOROPLASTIC"/>
    <property type="match status" value="1"/>
</dbReference>
<keyword evidence="6" id="KW-1185">Reference proteome</keyword>
<gene>
    <name evidence="3 5" type="primary">menH</name>
    <name evidence="5" type="ORF">ACFO0S_12385</name>
</gene>
<dbReference type="EC" id="4.2.99.20" evidence="3"/>
<reference evidence="6" key="1">
    <citation type="journal article" date="2019" name="Int. J. Syst. Evol. Microbiol.">
        <title>The Global Catalogue of Microorganisms (GCM) 10K type strain sequencing project: providing services to taxonomists for standard genome sequencing and annotation.</title>
        <authorList>
            <consortium name="The Broad Institute Genomics Platform"/>
            <consortium name="The Broad Institute Genome Sequencing Center for Infectious Disease"/>
            <person name="Wu L."/>
            <person name="Ma J."/>
        </authorList>
    </citation>
    <scope>NUCLEOTIDE SEQUENCE [LARGE SCALE GENOMIC DNA]</scope>
    <source>
        <strain evidence="6">CCUG 50353</strain>
    </source>
</reference>
<dbReference type="HAMAP" id="MF_01660">
    <property type="entry name" value="MenH"/>
    <property type="match status" value="1"/>
</dbReference>
<evidence type="ECO:0000313" key="6">
    <source>
        <dbReference type="Proteomes" id="UP001595733"/>
    </source>
</evidence>
<feature type="domain" description="AB hydrolase-1" evidence="4">
    <location>
        <begin position="17"/>
        <end position="250"/>
    </location>
</feature>
<dbReference type="GO" id="GO:0070205">
    <property type="term" value="F:2-succinyl-6-hydroxy-2,4-cyclohexadiene-1-carboxylate synthase activity"/>
    <property type="evidence" value="ECO:0007669"/>
    <property type="project" value="UniProtKB-EC"/>
</dbReference>
<comment type="subunit">
    <text evidence="3">Monomer.</text>
</comment>
<protein>
    <recommendedName>
        <fullName evidence="3">Putative 2-succinyl-6-hydroxy-2,4-cyclohexadiene-1-carboxylate synthase</fullName>
        <shortName evidence="3">SHCHC synthase</shortName>
        <ecNumber evidence="3">4.2.99.20</ecNumber>
    </recommendedName>
</protein>
<evidence type="ECO:0000256" key="3">
    <source>
        <dbReference type="HAMAP-Rule" id="MF_01660"/>
    </source>
</evidence>
<comment type="similarity">
    <text evidence="3">Belongs to the AB hydrolase superfamily. MenH family.</text>
</comment>
<dbReference type="Gene3D" id="3.40.50.1820">
    <property type="entry name" value="alpha/beta hydrolase"/>
    <property type="match status" value="1"/>
</dbReference>
<dbReference type="EMBL" id="JBHSEF010000026">
    <property type="protein sequence ID" value="MFC4355849.1"/>
    <property type="molecule type" value="Genomic_DNA"/>
</dbReference>
<evidence type="ECO:0000256" key="2">
    <source>
        <dbReference type="ARBA" id="ARBA00023239"/>
    </source>
</evidence>
<dbReference type="InterPro" id="IPR022485">
    <property type="entry name" value="SHCHC_synthase_MenH"/>
</dbReference>
<comment type="pathway">
    <text evidence="3">Quinol/quinone metabolism; menaquinone biosynthesis.</text>
</comment>
<comment type="function">
    <text evidence="3">Catalyzes a proton abstraction reaction that results in 2,5-elimination of pyruvate from 2-succinyl-5-enolpyruvyl-6-hydroxy-3-cyclohexene-1-carboxylate (SEPHCHC) and the formation of 2-succinyl-6-hydroxy-2,4-cyclohexadiene-1-carboxylate (SHCHC).</text>
</comment>
<dbReference type="InterPro" id="IPR000073">
    <property type="entry name" value="AB_hydrolase_1"/>
</dbReference>
<dbReference type="NCBIfam" id="TIGR03695">
    <property type="entry name" value="menH_SHCHC"/>
    <property type="match status" value="1"/>
</dbReference>
<comment type="catalytic activity">
    <reaction evidence="3">
        <text>5-enolpyruvoyl-6-hydroxy-2-succinyl-cyclohex-3-ene-1-carboxylate = (1R,6R)-6-hydroxy-2-succinyl-cyclohexa-2,4-diene-1-carboxylate + pyruvate</text>
        <dbReference type="Rhea" id="RHEA:25597"/>
        <dbReference type="ChEBI" id="CHEBI:15361"/>
        <dbReference type="ChEBI" id="CHEBI:58689"/>
        <dbReference type="ChEBI" id="CHEBI:58818"/>
        <dbReference type="EC" id="4.2.99.20"/>
    </reaction>
</comment>
<dbReference type="RefSeq" id="WP_378142411.1">
    <property type="nucleotide sequence ID" value="NZ_JBHSEF010000026.1"/>
</dbReference>
<accession>A0ABV8UZ81</accession>
<sequence>MTFRYLEWNPKGKHTAVLLHGFTGSDHSFDMVIPYLSEDIRVIVPLLPGHGSVSYPLANFAMDTQVDWLHQCFKQLGLKRFTLIGYSMGGRLALGYSLEYPVEKLLLTSSSPGIEDEQAREERAQADANLATRIVEVGIDAFVDYWEEIPLFASQKKLPTEVQETVRRERESHEAIPLAQSLREFSTGKMPNYWPMLGEYSNSVKLVVGELDQKFVQINKVMQTKFPHASLTIVEQVGHAIHVENPKMFATIIEEYILKEENS</sequence>